<protein>
    <recommendedName>
        <fullName evidence="4">CRISPR-associated protein</fullName>
    </recommendedName>
</protein>
<sequence>MPVKSTYNFVPLSKEVFFPEWADMISHDLPFSDAESGTIRLKIKALSDIFVRNAALKGEAEQKDLFHQHKDKYFIPGSSIKGEVATTLQILSFSKINPLQDVRYSVRDLQNVEVYRQKMSDYKIRGGWLKLEHGKYMLKDAGEPGRISHGELDAKFGTNMAPLFKGKVSGYQGNKDEHKAAAFKYKMFKGDELNQPYVFRFDREDVMREIYEFGVEGAGEKLKKGKLVFTGQPSKRKEPSAQEKAKNPRLKASGKVYEFIFWETNAYPIEVPMNVIDDFHFTYYEHDKAKWTVDYKHWRQALSRGENIPVFYAVDNKGKILHLGISYMYKLPYDYRVAELLPEQHKSERLDLAQCMFGYTHERKDKTIDALKGRVQFGHAFATEETAHANVEQKVVLSSPRASYYPFYIEQGKGEKTTKYTTYHDHNATIRGYKRYPFRKDYLVNRAEVLNEGGRATEKMDTKFVPLKSGVEFVCDINLHGLRKVEIGALLSALTMHGNEDKYFHGLGMAKPLGYGRCSYEIEGLAGLKATKEEYLAAFEEMMVEKVSNWHSNPSVRELLAMSVVAERQDSLAYPKLKDNNGHNFVKYKKDRLVLPSYSEITQQKDLALTSITSESTNKGDAVIENVRKEMLAISDYRKELEDEFSEAYLEVYRELSAELKTKASEKEKEENKQRAAERKSNAKLEVEPPYKDFKKHVGNKVDLYLRQLHGRNYKKELTPPCLSSEEADIVEAALREGLGNARFLKTINKKEVILWLGDTRADELLS</sequence>
<name>A0ABP9D4S0_9BACT</name>
<feature type="region of interest" description="Disordered" evidence="1">
    <location>
        <begin position="663"/>
        <end position="683"/>
    </location>
</feature>
<dbReference type="Proteomes" id="UP001500298">
    <property type="component" value="Unassembled WGS sequence"/>
</dbReference>
<evidence type="ECO:0000313" key="3">
    <source>
        <dbReference type="Proteomes" id="UP001500298"/>
    </source>
</evidence>
<evidence type="ECO:0000256" key="1">
    <source>
        <dbReference type="SAM" id="MobiDB-lite"/>
    </source>
</evidence>
<evidence type="ECO:0008006" key="4">
    <source>
        <dbReference type="Google" id="ProtNLM"/>
    </source>
</evidence>
<dbReference type="NCBIfam" id="TIGR03986">
    <property type="entry name" value="TIGR03986 family CRISPR-associated RAMP protein"/>
    <property type="match status" value="1"/>
</dbReference>
<comment type="caution">
    <text evidence="2">The sequence shown here is derived from an EMBL/GenBank/DDBJ whole genome shotgun (WGS) entry which is preliminary data.</text>
</comment>
<dbReference type="InterPro" id="IPR023825">
    <property type="entry name" value="CRISPR-assoc_RAMP_BGP1436"/>
</dbReference>
<organism evidence="2 3">
    <name type="scientific">Algivirga pacifica</name>
    <dbReference type="NCBI Taxonomy" id="1162670"/>
    <lineage>
        <taxon>Bacteria</taxon>
        <taxon>Pseudomonadati</taxon>
        <taxon>Bacteroidota</taxon>
        <taxon>Cytophagia</taxon>
        <taxon>Cytophagales</taxon>
        <taxon>Flammeovirgaceae</taxon>
        <taxon>Algivirga</taxon>
    </lineage>
</organism>
<gene>
    <name evidence="2" type="ORF">GCM10023331_13260</name>
</gene>
<accession>A0ABP9D4S0</accession>
<evidence type="ECO:0000313" key="2">
    <source>
        <dbReference type="EMBL" id="GAA4829461.1"/>
    </source>
</evidence>
<proteinExistence type="predicted"/>
<dbReference type="EMBL" id="BAABJX010000021">
    <property type="protein sequence ID" value="GAA4829461.1"/>
    <property type="molecule type" value="Genomic_DNA"/>
</dbReference>
<keyword evidence="3" id="KW-1185">Reference proteome</keyword>
<reference evidence="3" key="1">
    <citation type="journal article" date="2019" name="Int. J. Syst. Evol. Microbiol.">
        <title>The Global Catalogue of Microorganisms (GCM) 10K type strain sequencing project: providing services to taxonomists for standard genome sequencing and annotation.</title>
        <authorList>
            <consortium name="The Broad Institute Genomics Platform"/>
            <consortium name="The Broad Institute Genome Sequencing Center for Infectious Disease"/>
            <person name="Wu L."/>
            <person name="Ma J."/>
        </authorList>
    </citation>
    <scope>NUCLEOTIDE SEQUENCE [LARGE SCALE GENOMIC DNA]</scope>
    <source>
        <strain evidence="3">JCM 18326</strain>
    </source>
</reference>
<dbReference type="RefSeq" id="WP_345370298.1">
    <property type="nucleotide sequence ID" value="NZ_BAABJX010000021.1"/>
</dbReference>